<dbReference type="EMBL" id="RSCE01000003">
    <property type="protein sequence ID" value="RSH84152.1"/>
    <property type="molecule type" value="Genomic_DNA"/>
</dbReference>
<reference evidence="1 2" key="1">
    <citation type="submission" date="2018-11" db="EMBL/GenBank/DDBJ databases">
        <title>Genome sequence of Apiotrichum porosum DSM 27194.</title>
        <authorList>
            <person name="Aliyu H."/>
            <person name="Gorte O."/>
            <person name="Ochsenreither K."/>
        </authorList>
    </citation>
    <scope>NUCLEOTIDE SEQUENCE [LARGE SCALE GENOMIC DNA]</scope>
    <source>
        <strain evidence="1 2">DSM 27194</strain>
    </source>
</reference>
<evidence type="ECO:0000313" key="1">
    <source>
        <dbReference type="EMBL" id="RSH84152.1"/>
    </source>
</evidence>
<organism evidence="1 2">
    <name type="scientific">Apiotrichum porosum</name>
    <dbReference type="NCBI Taxonomy" id="105984"/>
    <lineage>
        <taxon>Eukaryota</taxon>
        <taxon>Fungi</taxon>
        <taxon>Dikarya</taxon>
        <taxon>Basidiomycota</taxon>
        <taxon>Agaricomycotina</taxon>
        <taxon>Tremellomycetes</taxon>
        <taxon>Trichosporonales</taxon>
        <taxon>Trichosporonaceae</taxon>
        <taxon>Apiotrichum</taxon>
    </lineage>
</organism>
<keyword evidence="2" id="KW-1185">Reference proteome</keyword>
<evidence type="ECO:0000313" key="2">
    <source>
        <dbReference type="Proteomes" id="UP000279236"/>
    </source>
</evidence>
<dbReference type="RefSeq" id="XP_028477600.1">
    <property type="nucleotide sequence ID" value="XM_028621148.1"/>
</dbReference>
<dbReference type="Proteomes" id="UP000279236">
    <property type="component" value="Unassembled WGS sequence"/>
</dbReference>
<name>A0A427XZB4_9TREE</name>
<dbReference type="GeneID" id="39590198"/>
<accession>A0A427XZB4</accession>
<proteinExistence type="predicted"/>
<sequence>MPLNIVWNPPPHEVTVPYPEGSSFADQHAALVKAMTEYVAKVNYGPQKFFATQSEAARTAEDFAFHSLKPLSVVQLHYRWWAQTEPLTLDYLHRTGISKPVDDKQPGFRLYAKLLQGQALADILPEVQASDKEHVSAWGSLMETRMGTPIPKDVAQFLVDDGFFNRRNSPVPDLANPVTPSSTCLLQEASIFQIGRNLSTIN</sequence>
<protein>
    <submittedName>
        <fullName evidence="1">Uncharacterized protein</fullName>
    </submittedName>
</protein>
<comment type="caution">
    <text evidence="1">The sequence shown here is derived from an EMBL/GenBank/DDBJ whole genome shotgun (WGS) entry which is preliminary data.</text>
</comment>
<dbReference type="AlphaFoldDB" id="A0A427XZB4"/>
<gene>
    <name evidence="1" type="ORF">EHS24_005655</name>
</gene>